<protein>
    <submittedName>
        <fullName evidence="1">Uncharacterized protein</fullName>
    </submittedName>
</protein>
<evidence type="ECO:0000313" key="1">
    <source>
        <dbReference type="EMBL" id="KYC44368.1"/>
    </source>
</evidence>
<sequence>MINKNGYDFEIKVETAEIDQEKSEERSEELSYNVEIVHFYITVTEVTKDARYNYEIIGNIEYDEYGQDEIEFDDGSQYRSYVTLVGGDVQDREFNAAVKDFFSEDCDVGSLVYDNLSDEDIAKIEKLQN</sequence>
<name>A0A150IHJ4_9EURY</name>
<reference evidence="1 2" key="1">
    <citation type="journal article" date="2016" name="ISME J.">
        <title>Chasing the elusive Euryarchaeota class WSA2: genomes reveal a uniquely fastidious methyl-reducing methanogen.</title>
        <authorList>
            <person name="Nobu M.K."/>
            <person name="Narihiro T."/>
            <person name="Kuroda K."/>
            <person name="Mei R."/>
            <person name="Liu W.T."/>
        </authorList>
    </citation>
    <scope>NUCLEOTIDE SEQUENCE [LARGE SCALE GENOMIC DNA]</scope>
    <source>
        <strain evidence="1">U1lsi0528_Bin055</strain>
    </source>
</reference>
<dbReference type="Proteomes" id="UP000075398">
    <property type="component" value="Unassembled WGS sequence"/>
</dbReference>
<gene>
    <name evidence="1" type="ORF">AMQ22_02311</name>
</gene>
<proteinExistence type="predicted"/>
<dbReference type="EMBL" id="LNGC01000288">
    <property type="protein sequence ID" value="KYC44368.1"/>
    <property type="molecule type" value="Genomic_DNA"/>
</dbReference>
<dbReference type="AlphaFoldDB" id="A0A150IHJ4"/>
<organism evidence="1 2">
    <name type="scientific">Candidatus Methanofastidiosum methylothiophilum</name>
    <dbReference type="NCBI Taxonomy" id="1705564"/>
    <lineage>
        <taxon>Archaea</taxon>
        <taxon>Methanobacteriati</taxon>
        <taxon>Methanobacteriota</taxon>
        <taxon>Stenosarchaea group</taxon>
        <taxon>Candidatus Methanofastidiosia</taxon>
        <taxon>Candidatus Methanofastidiosales</taxon>
        <taxon>Candidatus Methanofastidiosaceae</taxon>
        <taxon>Candidatus Methanofastidiosum</taxon>
    </lineage>
</organism>
<comment type="caution">
    <text evidence="1">The sequence shown here is derived from an EMBL/GenBank/DDBJ whole genome shotgun (WGS) entry which is preliminary data.</text>
</comment>
<evidence type="ECO:0000313" key="2">
    <source>
        <dbReference type="Proteomes" id="UP000075398"/>
    </source>
</evidence>
<accession>A0A150IHJ4</accession>